<evidence type="ECO:0000256" key="1">
    <source>
        <dbReference type="SAM" id="MobiDB-lite"/>
    </source>
</evidence>
<evidence type="ECO:0000313" key="2">
    <source>
        <dbReference type="EMBL" id="KAA5611665.1"/>
    </source>
</evidence>
<protein>
    <submittedName>
        <fullName evidence="2">Uncharacterized protein</fullName>
    </submittedName>
</protein>
<dbReference type="EMBL" id="VWPK01000019">
    <property type="protein sequence ID" value="KAA5611665.1"/>
    <property type="molecule type" value="Genomic_DNA"/>
</dbReference>
<proteinExistence type="predicted"/>
<comment type="caution">
    <text evidence="2">The sequence shown here is derived from an EMBL/GenBank/DDBJ whole genome shotgun (WGS) entry which is preliminary data.</text>
</comment>
<gene>
    <name evidence="2" type="ORF">F1189_13750</name>
</gene>
<evidence type="ECO:0000313" key="3">
    <source>
        <dbReference type="Proteomes" id="UP000325255"/>
    </source>
</evidence>
<reference evidence="2 3" key="1">
    <citation type="submission" date="2019-09" db="EMBL/GenBank/DDBJ databases">
        <title>Genome sequence of Rhodovastum atsumiense, a diverse member of the Acetobacteraceae family of non-sulfur purple photosynthetic bacteria.</title>
        <authorList>
            <person name="Meyer T."/>
            <person name="Kyndt J."/>
        </authorList>
    </citation>
    <scope>NUCLEOTIDE SEQUENCE [LARGE SCALE GENOMIC DNA]</scope>
    <source>
        <strain evidence="2 3">DSM 21279</strain>
    </source>
</reference>
<feature type="compositionally biased region" description="Low complexity" evidence="1">
    <location>
        <begin position="19"/>
        <end position="28"/>
    </location>
</feature>
<keyword evidence="3" id="KW-1185">Reference proteome</keyword>
<dbReference type="AlphaFoldDB" id="A0A5M6IW84"/>
<sequence>MICGGESGPKARPMDPTWASRSSSSRPDPAARRGRA</sequence>
<name>A0A5M6IW84_9PROT</name>
<organism evidence="2 3">
    <name type="scientific">Rhodovastum atsumiense</name>
    <dbReference type="NCBI Taxonomy" id="504468"/>
    <lineage>
        <taxon>Bacteria</taxon>
        <taxon>Pseudomonadati</taxon>
        <taxon>Pseudomonadota</taxon>
        <taxon>Alphaproteobacteria</taxon>
        <taxon>Acetobacterales</taxon>
        <taxon>Acetobacteraceae</taxon>
        <taxon>Rhodovastum</taxon>
    </lineage>
</organism>
<feature type="region of interest" description="Disordered" evidence="1">
    <location>
        <begin position="1"/>
        <end position="36"/>
    </location>
</feature>
<dbReference type="Proteomes" id="UP000325255">
    <property type="component" value="Unassembled WGS sequence"/>
</dbReference>
<dbReference type="RefSeq" id="WP_150041439.1">
    <property type="nucleotide sequence ID" value="NZ_OW485606.1"/>
</dbReference>
<accession>A0A5M6IW84</accession>